<accession>A0A556PP75</accession>
<sequence length="185" mass="21457">MKIKLQPSQIKIIIVWMLLLVVGGTAFYFFYYNSQADELSRTEQKLEIEKQREKALKQAKNEQEEMDEITMDDLLVQLPEGLDEEAFVQSIERAAKRRKIVVGEYIFEEPTAIFEDKEIIQQVVTLNGQANSTRAIEQFIQQLESEERIIQVSRMTYQEQDADDIGFQAEVIIYGTGKLVNREDG</sequence>
<proteinExistence type="predicted"/>
<evidence type="ECO:0000256" key="2">
    <source>
        <dbReference type="SAM" id="Phobius"/>
    </source>
</evidence>
<evidence type="ECO:0000256" key="1">
    <source>
        <dbReference type="SAM" id="Coils"/>
    </source>
</evidence>
<feature type="coiled-coil region" evidence="1">
    <location>
        <begin position="32"/>
        <end position="72"/>
    </location>
</feature>
<feature type="transmembrane region" description="Helical" evidence="2">
    <location>
        <begin position="12"/>
        <end position="31"/>
    </location>
</feature>
<keyword evidence="2" id="KW-0472">Membrane</keyword>
<name>A0A556PP75_9BACI</name>
<evidence type="ECO:0008006" key="5">
    <source>
        <dbReference type="Google" id="ProtNLM"/>
    </source>
</evidence>
<keyword evidence="1" id="KW-0175">Coiled coil</keyword>
<reference evidence="3 4" key="1">
    <citation type="submission" date="2019-07" db="EMBL/GenBank/DDBJ databases">
        <title>Allobacillus sp. nov. SKP isolated from shrimp paste of Euphausiacea.</title>
        <authorList>
            <person name="Kanchanasin P."/>
            <person name="Tanasupawat S."/>
            <person name="Shi W."/>
            <person name="Wu L."/>
            <person name="Ma J."/>
        </authorList>
    </citation>
    <scope>NUCLEOTIDE SEQUENCE [LARGE SCALE GENOMIC DNA]</scope>
    <source>
        <strain evidence="3 4">SKP4-8</strain>
    </source>
</reference>
<keyword evidence="2" id="KW-1133">Transmembrane helix</keyword>
<dbReference type="AlphaFoldDB" id="A0A556PP75"/>
<dbReference type="Proteomes" id="UP000316425">
    <property type="component" value="Unassembled WGS sequence"/>
</dbReference>
<gene>
    <name evidence="3" type="ORF">FPQ13_04740</name>
</gene>
<comment type="caution">
    <text evidence="3">The sequence shown here is derived from an EMBL/GenBank/DDBJ whole genome shotgun (WGS) entry which is preliminary data.</text>
</comment>
<organism evidence="3 4">
    <name type="scientific">Allobacillus salarius</name>
    <dbReference type="NCBI Taxonomy" id="1955272"/>
    <lineage>
        <taxon>Bacteria</taxon>
        <taxon>Bacillati</taxon>
        <taxon>Bacillota</taxon>
        <taxon>Bacilli</taxon>
        <taxon>Bacillales</taxon>
        <taxon>Bacillaceae</taxon>
        <taxon>Allobacillus</taxon>
    </lineage>
</organism>
<dbReference type="RefSeq" id="WP_144088182.1">
    <property type="nucleotide sequence ID" value="NZ_VMHE01000005.1"/>
</dbReference>
<keyword evidence="2" id="KW-0812">Transmembrane</keyword>
<evidence type="ECO:0000313" key="3">
    <source>
        <dbReference type="EMBL" id="TSJ66183.1"/>
    </source>
</evidence>
<keyword evidence="4" id="KW-1185">Reference proteome</keyword>
<protein>
    <recommendedName>
        <fullName evidence="5">Pilus assembly protein PilO</fullName>
    </recommendedName>
</protein>
<dbReference type="OrthoDB" id="9822549at2"/>
<evidence type="ECO:0000313" key="4">
    <source>
        <dbReference type="Proteomes" id="UP000316425"/>
    </source>
</evidence>
<dbReference type="EMBL" id="VMHE01000005">
    <property type="protein sequence ID" value="TSJ66183.1"/>
    <property type="molecule type" value="Genomic_DNA"/>
</dbReference>